<gene>
    <name evidence="2" type="ORF">ACH3VR_08400</name>
</gene>
<feature type="transmembrane region" description="Helical" evidence="1">
    <location>
        <begin position="29"/>
        <end position="51"/>
    </location>
</feature>
<evidence type="ECO:0000256" key="1">
    <source>
        <dbReference type="SAM" id="Phobius"/>
    </source>
</evidence>
<dbReference type="EMBL" id="JBIQWL010000002">
    <property type="protein sequence ID" value="MFH8250367.1"/>
    <property type="molecule type" value="Genomic_DNA"/>
</dbReference>
<protein>
    <recommendedName>
        <fullName evidence="4">GlsB/YeaQ/YmgE family stress response membrane protein</fullName>
    </recommendedName>
</protein>
<dbReference type="Proteomes" id="UP001610861">
    <property type="component" value="Unassembled WGS sequence"/>
</dbReference>
<comment type="caution">
    <text evidence="2">The sequence shown here is derived from an EMBL/GenBank/DDBJ whole genome shotgun (WGS) entry which is preliminary data.</text>
</comment>
<proteinExistence type="predicted"/>
<organism evidence="2 3">
    <name type="scientific">Microbacterium alkaliflavum</name>
    <dbReference type="NCBI Taxonomy" id="3248839"/>
    <lineage>
        <taxon>Bacteria</taxon>
        <taxon>Bacillati</taxon>
        <taxon>Actinomycetota</taxon>
        <taxon>Actinomycetes</taxon>
        <taxon>Micrococcales</taxon>
        <taxon>Microbacteriaceae</taxon>
        <taxon>Microbacterium</taxon>
    </lineage>
</organism>
<feature type="transmembrane region" description="Helical" evidence="1">
    <location>
        <begin position="57"/>
        <end position="78"/>
    </location>
</feature>
<keyword evidence="1" id="KW-0472">Membrane</keyword>
<name>A0ABW7Q7A9_9MICO</name>
<keyword evidence="1" id="KW-0812">Transmembrane</keyword>
<evidence type="ECO:0000313" key="3">
    <source>
        <dbReference type="Proteomes" id="UP001610861"/>
    </source>
</evidence>
<dbReference type="RefSeq" id="WP_396640298.1">
    <property type="nucleotide sequence ID" value="NZ_JBIQWL010000002.1"/>
</dbReference>
<keyword evidence="3" id="KW-1185">Reference proteome</keyword>
<sequence>MQILLAFIIGAVIGLAIHYLAGGRDTRGAALAPIIGALLAGLVWMILTWAGVGLDSLWLWLSPLVVSWLAWPVVAFLARTRRVRDLNERKRLRLA</sequence>
<feature type="transmembrane region" description="Helical" evidence="1">
    <location>
        <begin position="6"/>
        <end position="22"/>
    </location>
</feature>
<accession>A0ABW7Q7A9</accession>
<keyword evidence="1" id="KW-1133">Transmembrane helix</keyword>
<evidence type="ECO:0000313" key="2">
    <source>
        <dbReference type="EMBL" id="MFH8250367.1"/>
    </source>
</evidence>
<evidence type="ECO:0008006" key="4">
    <source>
        <dbReference type="Google" id="ProtNLM"/>
    </source>
</evidence>
<reference evidence="2 3" key="1">
    <citation type="submission" date="2024-09" db="EMBL/GenBank/DDBJ databases">
        <authorList>
            <person name="Pan X."/>
        </authorList>
    </citation>
    <scope>NUCLEOTIDE SEQUENCE [LARGE SCALE GENOMIC DNA]</scope>
    <source>
        <strain evidence="2 3">B2969</strain>
    </source>
</reference>